<evidence type="ECO:0000313" key="2">
    <source>
        <dbReference type="Proteomes" id="UP000236291"/>
    </source>
</evidence>
<evidence type="ECO:0000313" key="1">
    <source>
        <dbReference type="EMBL" id="PNX97289.1"/>
    </source>
</evidence>
<proteinExistence type="predicted"/>
<gene>
    <name evidence="1" type="ORF">L195_g020515</name>
</gene>
<reference evidence="1 2" key="1">
    <citation type="journal article" date="2014" name="Am. J. Bot.">
        <title>Genome assembly and annotation for red clover (Trifolium pratense; Fabaceae).</title>
        <authorList>
            <person name="Istvanek J."/>
            <person name="Jaros M."/>
            <person name="Krenek A."/>
            <person name="Repkova J."/>
        </authorList>
    </citation>
    <scope>NUCLEOTIDE SEQUENCE [LARGE SCALE GENOMIC DNA]</scope>
    <source>
        <strain evidence="2">cv. Tatra</strain>
        <tissue evidence="1">Young leaves</tissue>
    </source>
</reference>
<dbReference type="Proteomes" id="UP000236291">
    <property type="component" value="Unassembled WGS sequence"/>
</dbReference>
<dbReference type="AlphaFoldDB" id="A0A2K3N2S3"/>
<comment type="caution">
    <text evidence="1">The sequence shown here is derived from an EMBL/GenBank/DDBJ whole genome shotgun (WGS) entry which is preliminary data.</text>
</comment>
<organism evidence="1 2">
    <name type="scientific">Trifolium pratense</name>
    <name type="common">Red clover</name>
    <dbReference type="NCBI Taxonomy" id="57577"/>
    <lineage>
        <taxon>Eukaryota</taxon>
        <taxon>Viridiplantae</taxon>
        <taxon>Streptophyta</taxon>
        <taxon>Embryophyta</taxon>
        <taxon>Tracheophyta</taxon>
        <taxon>Spermatophyta</taxon>
        <taxon>Magnoliopsida</taxon>
        <taxon>eudicotyledons</taxon>
        <taxon>Gunneridae</taxon>
        <taxon>Pentapetalae</taxon>
        <taxon>rosids</taxon>
        <taxon>fabids</taxon>
        <taxon>Fabales</taxon>
        <taxon>Fabaceae</taxon>
        <taxon>Papilionoideae</taxon>
        <taxon>50 kb inversion clade</taxon>
        <taxon>NPAAA clade</taxon>
        <taxon>Hologalegina</taxon>
        <taxon>IRL clade</taxon>
        <taxon>Trifolieae</taxon>
        <taxon>Trifolium</taxon>
    </lineage>
</organism>
<accession>A0A2K3N2S3</accession>
<reference evidence="1 2" key="2">
    <citation type="journal article" date="2017" name="Front. Plant Sci.">
        <title>Gene Classification and Mining of Molecular Markers Useful in Red Clover (Trifolium pratense) Breeding.</title>
        <authorList>
            <person name="Istvanek J."/>
            <person name="Dluhosova J."/>
            <person name="Dluhos P."/>
            <person name="Patkova L."/>
            <person name="Nedelnik J."/>
            <person name="Repkova J."/>
        </authorList>
    </citation>
    <scope>NUCLEOTIDE SEQUENCE [LARGE SCALE GENOMIC DNA]</scope>
    <source>
        <strain evidence="2">cv. Tatra</strain>
        <tissue evidence="1">Young leaves</tissue>
    </source>
</reference>
<protein>
    <submittedName>
        <fullName evidence="1">Uncharacterized protein</fullName>
    </submittedName>
</protein>
<name>A0A2K3N2S3_TRIPR</name>
<dbReference type="EMBL" id="ASHM01015386">
    <property type="protein sequence ID" value="PNX97289.1"/>
    <property type="molecule type" value="Genomic_DNA"/>
</dbReference>
<sequence>MLLTNMDSTTPPPTWKAIHGDRRCNGEIHGGRRCKGSGRKHCPTPLCKLHLGEEKTIKQSKGDIATV</sequence>